<accession>A0A5C4XEQ4</accession>
<dbReference type="OrthoDB" id="9803306at2"/>
<dbReference type="AlphaFoldDB" id="A0A5C4XEQ4"/>
<dbReference type="CDD" id="cd02541">
    <property type="entry name" value="UGPase_prokaryotic"/>
    <property type="match status" value="1"/>
</dbReference>
<evidence type="ECO:0000313" key="12">
    <source>
        <dbReference type="Proteomes" id="UP000311605"/>
    </source>
</evidence>
<dbReference type="EC" id="2.7.7.9" evidence="2"/>
<dbReference type="EMBL" id="VDMN01000006">
    <property type="protein sequence ID" value="TNM61341.1"/>
    <property type="molecule type" value="Genomic_DNA"/>
</dbReference>
<keyword evidence="5 11" id="KW-0548">Nucleotidyltransferase</keyword>
<organism evidence="11 12">
    <name type="scientific">Aliirhizobium smilacinae</name>
    <dbReference type="NCBI Taxonomy" id="1395944"/>
    <lineage>
        <taxon>Bacteria</taxon>
        <taxon>Pseudomonadati</taxon>
        <taxon>Pseudomonadota</taxon>
        <taxon>Alphaproteobacteria</taxon>
        <taxon>Hyphomicrobiales</taxon>
        <taxon>Rhizobiaceae</taxon>
        <taxon>Aliirhizobium</taxon>
    </lineage>
</organism>
<dbReference type="PANTHER" id="PTHR43197">
    <property type="entry name" value="UTP--GLUCOSE-1-PHOSPHATE URIDYLYLTRANSFERASE"/>
    <property type="match status" value="1"/>
</dbReference>
<dbReference type="GO" id="GO:0003983">
    <property type="term" value="F:UTP:glucose-1-phosphate uridylyltransferase activity"/>
    <property type="evidence" value="ECO:0007669"/>
    <property type="project" value="UniProtKB-EC"/>
</dbReference>
<dbReference type="GO" id="GO:0006011">
    <property type="term" value="P:UDP-alpha-D-glucose metabolic process"/>
    <property type="evidence" value="ECO:0007669"/>
    <property type="project" value="InterPro"/>
</dbReference>
<dbReference type="InterPro" id="IPR029044">
    <property type="entry name" value="Nucleotide-diphossugar_trans"/>
</dbReference>
<name>A0A5C4XEQ4_9HYPH</name>
<evidence type="ECO:0000256" key="1">
    <source>
        <dbReference type="ARBA" id="ARBA00006890"/>
    </source>
</evidence>
<dbReference type="Proteomes" id="UP000311605">
    <property type="component" value="Unassembled WGS sequence"/>
</dbReference>
<dbReference type="Gene3D" id="3.90.550.10">
    <property type="entry name" value="Spore Coat Polysaccharide Biosynthesis Protein SpsA, Chain A"/>
    <property type="match status" value="1"/>
</dbReference>
<evidence type="ECO:0000259" key="10">
    <source>
        <dbReference type="Pfam" id="PF00483"/>
    </source>
</evidence>
<evidence type="ECO:0000256" key="2">
    <source>
        <dbReference type="ARBA" id="ARBA00012415"/>
    </source>
</evidence>
<feature type="domain" description="Nucleotidyl transferase" evidence="10">
    <location>
        <begin position="9"/>
        <end position="271"/>
    </location>
</feature>
<reference evidence="11 12" key="1">
    <citation type="submission" date="2019-06" db="EMBL/GenBank/DDBJ databases">
        <title>The draft genome of Rhizobium smilacinae PTYR-5.</title>
        <authorList>
            <person name="Liu L."/>
            <person name="Li L."/>
            <person name="Zhang X."/>
        </authorList>
    </citation>
    <scope>NUCLEOTIDE SEQUENCE [LARGE SCALE GENOMIC DNA]</scope>
    <source>
        <strain evidence="11 12">PTYR-5</strain>
    </source>
</reference>
<dbReference type="PANTHER" id="PTHR43197:SF1">
    <property type="entry name" value="UTP--GLUCOSE-1-PHOSPHATE URIDYLYLTRANSFERASE"/>
    <property type="match status" value="1"/>
</dbReference>
<evidence type="ECO:0000256" key="6">
    <source>
        <dbReference type="ARBA" id="ARBA00031455"/>
    </source>
</evidence>
<dbReference type="RefSeq" id="WP_139678509.1">
    <property type="nucleotide sequence ID" value="NZ_VDMN01000006.1"/>
</dbReference>
<dbReference type="InterPro" id="IPR005835">
    <property type="entry name" value="NTP_transferase_dom"/>
</dbReference>
<evidence type="ECO:0000256" key="4">
    <source>
        <dbReference type="ARBA" id="ARBA00022679"/>
    </source>
</evidence>
<evidence type="ECO:0000313" key="11">
    <source>
        <dbReference type="EMBL" id="TNM61341.1"/>
    </source>
</evidence>
<evidence type="ECO:0000256" key="5">
    <source>
        <dbReference type="ARBA" id="ARBA00022695"/>
    </source>
</evidence>
<sequence length="301" mass="33003">MDLKRPVRKAVIPVAGNGTRFLPATKAMPKEMLTIVDRPVVQYAVDEAMQAGIENIIFVTSRNKTAIEDYFDSNPELIASLTRSGKTVQVAQLEKMLPLAGTVSYTRQQVPLGLGHAVWCARELVGDEPFALLLPDMVSYGSRGCMSGLMDLYEEVGGNVFAVEQCAPEETSSYGVVAIGQDVRHGFQVTGMVEKPKPADAPSNYYLNGRYILQPQIFELLESQERGAGNEIQLTDSMQKLLKVQPFHAHPYQGRTFDCGSKRGFIEANVAFAMMRADMSGDLAVTIQELLDAHATKVRAA</sequence>
<keyword evidence="4 11" id="KW-0808">Transferase</keyword>
<keyword evidence="12" id="KW-1185">Reference proteome</keyword>
<comment type="similarity">
    <text evidence="1">Belongs to the UDPGP type 2 family.</text>
</comment>
<protein>
    <recommendedName>
        <fullName evidence="3">UTP--glucose-1-phosphate uridylyltransferase</fullName>
        <ecNumber evidence="2">2.7.7.9</ecNumber>
    </recommendedName>
    <alternativeName>
        <fullName evidence="6">Alpha-D-glucosyl-1-phosphate uridylyltransferase</fullName>
    </alternativeName>
    <alternativeName>
        <fullName evidence="7">UDP-glucose pyrophosphorylase</fullName>
    </alternativeName>
    <alternativeName>
        <fullName evidence="8">Uridine diphosphoglucose pyrophosphorylase</fullName>
    </alternativeName>
</protein>
<gene>
    <name evidence="11" type="ORF">FHP24_22680</name>
</gene>
<dbReference type="Pfam" id="PF00483">
    <property type="entry name" value="NTP_transferase"/>
    <property type="match status" value="1"/>
</dbReference>
<proteinExistence type="inferred from homology"/>
<dbReference type="InterPro" id="IPR005771">
    <property type="entry name" value="GalU_uridylyltTrfase_bac/arc"/>
</dbReference>
<comment type="caution">
    <text evidence="11">The sequence shown here is derived from an EMBL/GenBank/DDBJ whole genome shotgun (WGS) entry which is preliminary data.</text>
</comment>
<evidence type="ECO:0000256" key="9">
    <source>
        <dbReference type="ARBA" id="ARBA00048128"/>
    </source>
</evidence>
<comment type="catalytic activity">
    <reaction evidence="9">
        <text>alpha-D-glucose 1-phosphate + UTP + H(+) = UDP-alpha-D-glucose + diphosphate</text>
        <dbReference type="Rhea" id="RHEA:19889"/>
        <dbReference type="ChEBI" id="CHEBI:15378"/>
        <dbReference type="ChEBI" id="CHEBI:33019"/>
        <dbReference type="ChEBI" id="CHEBI:46398"/>
        <dbReference type="ChEBI" id="CHEBI:58601"/>
        <dbReference type="ChEBI" id="CHEBI:58885"/>
        <dbReference type="EC" id="2.7.7.9"/>
    </reaction>
</comment>
<dbReference type="SUPFAM" id="SSF53448">
    <property type="entry name" value="Nucleotide-diphospho-sugar transferases"/>
    <property type="match status" value="1"/>
</dbReference>
<evidence type="ECO:0000256" key="3">
    <source>
        <dbReference type="ARBA" id="ARBA00019048"/>
    </source>
</evidence>
<evidence type="ECO:0000256" key="8">
    <source>
        <dbReference type="ARBA" id="ARBA00032341"/>
    </source>
</evidence>
<evidence type="ECO:0000256" key="7">
    <source>
        <dbReference type="ARBA" id="ARBA00031959"/>
    </source>
</evidence>